<feature type="transmembrane region" description="Helical" evidence="7">
    <location>
        <begin position="118"/>
        <end position="139"/>
    </location>
</feature>
<comment type="caution">
    <text evidence="9">The sequence shown here is derived from an EMBL/GenBank/DDBJ whole genome shotgun (WGS) entry which is preliminary data.</text>
</comment>
<evidence type="ECO:0000256" key="4">
    <source>
        <dbReference type="ARBA" id="ARBA00022833"/>
    </source>
</evidence>
<evidence type="ECO:0000256" key="6">
    <source>
        <dbReference type="SAM" id="MobiDB-lite"/>
    </source>
</evidence>
<comment type="subcellular location">
    <subcellularLocation>
        <location evidence="1">Membrane</location>
        <topology evidence="1">Peripheral membrane protein</topology>
    </subcellularLocation>
</comment>
<keyword evidence="7" id="KW-0812">Transmembrane</keyword>
<feature type="compositionally biased region" description="Basic and acidic residues" evidence="6">
    <location>
        <begin position="20"/>
        <end position="42"/>
    </location>
</feature>
<evidence type="ECO:0000313" key="10">
    <source>
        <dbReference type="Proteomes" id="UP001139887"/>
    </source>
</evidence>
<dbReference type="OrthoDB" id="5599753at2759"/>
<gene>
    <name evidence="9" type="ORF">IWW36_003012</name>
</gene>
<keyword evidence="7" id="KW-1133">Transmembrane helix</keyword>
<keyword evidence="4" id="KW-0862">Zinc</keyword>
<dbReference type="SMART" id="SM00714">
    <property type="entry name" value="LITAF"/>
    <property type="match status" value="1"/>
</dbReference>
<dbReference type="InterPro" id="IPR006629">
    <property type="entry name" value="LITAF"/>
</dbReference>
<dbReference type="EMBL" id="JANBUW010000123">
    <property type="protein sequence ID" value="KAJ2848890.1"/>
    <property type="molecule type" value="Genomic_DNA"/>
</dbReference>
<dbReference type="AlphaFoldDB" id="A0A9W8ICF2"/>
<evidence type="ECO:0000259" key="8">
    <source>
        <dbReference type="PROSITE" id="PS51837"/>
    </source>
</evidence>
<evidence type="ECO:0000256" key="5">
    <source>
        <dbReference type="ARBA" id="ARBA00023136"/>
    </source>
</evidence>
<feature type="region of interest" description="Disordered" evidence="6">
    <location>
        <begin position="1"/>
        <end position="78"/>
    </location>
</feature>
<keyword evidence="10" id="KW-1185">Reference proteome</keyword>
<dbReference type="PANTHER" id="PTHR23292">
    <property type="entry name" value="LIPOPOLYSACCHARIDE-INDUCED TUMOR NECROSIS FACTOR-ALPHA FACTOR"/>
    <property type="match status" value="1"/>
</dbReference>
<organism evidence="9 10">
    <name type="scientific">Coemansia brasiliensis</name>
    <dbReference type="NCBI Taxonomy" id="2650707"/>
    <lineage>
        <taxon>Eukaryota</taxon>
        <taxon>Fungi</taxon>
        <taxon>Fungi incertae sedis</taxon>
        <taxon>Zoopagomycota</taxon>
        <taxon>Kickxellomycotina</taxon>
        <taxon>Kickxellomycetes</taxon>
        <taxon>Kickxellales</taxon>
        <taxon>Kickxellaceae</taxon>
        <taxon>Coemansia</taxon>
    </lineage>
</organism>
<feature type="domain" description="LITAF" evidence="8">
    <location>
        <begin position="79"/>
        <end position="161"/>
    </location>
</feature>
<reference evidence="9" key="1">
    <citation type="submission" date="2022-07" db="EMBL/GenBank/DDBJ databases">
        <title>Phylogenomic reconstructions and comparative analyses of Kickxellomycotina fungi.</title>
        <authorList>
            <person name="Reynolds N.K."/>
            <person name="Stajich J.E."/>
            <person name="Barry K."/>
            <person name="Grigoriev I.V."/>
            <person name="Crous P."/>
            <person name="Smith M.E."/>
        </authorList>
    </citation>
    <scope>NUCLEOTIDE SEQUENCE</scope>
    <source>
        <strain evidence="9">NRRL 1566</strain>
    </source>
</reference>
<evidence type="ECO:0000256" key="2">
    <source>
        <dbReference type="ARBA" id="ARBA00005975"/>
    </source>
</evidence>
<dbReference type="Proteomes" id="UP001139887">
    <property type="component" value="Unassembled WGS sequence"/>
</dbReference>
<evidence type="ECO:0000256" key="1">
    <source>
        <dbReference type="ARBA" id="ARBA00004170"/>
    </source>
</evidence>
<dbReference type="Pfam" id="PF10601">
    <property type="entry name" value="zf-LITAF-like"/>
    <property type="match status" value="1"/>
</dbReference>
<name>A0A9W8ICF2_9FUNG</name>
<dbReference type="InterPro" id="IPR037519">
    <property type="entry name" value="LITAF_fam"/>
</dbReference>
<dbReference type="PANTHER" id="PTHR23292:SF6">
    <property type="entry name" value="FI16602P1-RELATED"/>
    <property type="match status" value="1"/>
</dbReference>
<dbReference type="GO" id="GO:0008270">
    <property type="term" value="F:zinc ion binding"/>
    <property type="evidence" value="ECO:0007669"/>
    <property type="project" value="TreeGrafter"/>
</dbReference>
<protein>
    <recommendedName>
        <fullName evidence="8">LITAF domain-containing protein</fullName>
    </recommendedName>
</protein>
<evidence type="ECO:0000313" key="9">
    <source>
        <dbReference type="EMBL" id="KAJ2848890.1"/>
    </source>
</evidence>
<sequence length="164" mass="18294">MASRLDQPLVDSKGNLVDYGAEHRSGQYDQDRNGQHDHDRSSQHSRTLAMPVPTPYNPHEDGGMQNLQPPDYDTVYPEAEPVGPSAAEGLGRHAQTVECPWCHAVVTTRVKRRLGYKAGGAAVVVAVIAWPLFWVPLVIPGLHRKIHYCPQCRRKIGRGRRRST</sequence>
<evidence type="ECO:0000256" key="7">
    <source>
        <dbReference type="SAM" id="Phobius"/>
    </source>
</evidence>
<dbReference type="PROSITE" id="PS51837">
    <property type="entry name" value="LITAF"/>
    <property type="match status" value="1"/>
</dbReference>
<dbReference type="GO" id="GO:0016020">
    <property type="term" value="C:membrane"/>
    <property type="evidence" value="ECO:0007669"/>
    <property type="project" value="UniProtKB-SubCell"/>
</dbReference>
<proteinExistence type="inferred from homology"/>
<evidence type="ECO:0000256" key="3">
    <source>
        <dbReference type="ARBA" id="ARBA00022723"/>
    </source>
</evidence>
<keyword evidence="5 7" id="KW-0472">Membrane</keyword>
<comment type="similarity">
    <text evidence="2">Belongs to the CDIP1/LITAF family.</text>
</comment>
<accession>A0A9W8ICF2</accession>
<keyword evidence="3" id="KW-0479">Metal-binding</keyword>